<comment type="cofactor">
    <cofactor evidence="1">
        <name>Zn(2+)</name>
        <dbReference type="ChEBI" id="CHEBI:29105"/>
    </cofactor>
</comment>
<dbReference type="CDD" id="cd01286">
    <property type="entry name" value="deoxycytidylate_deaminase"/>
    <property type="match status" value="1"/>
</dbReference>
<dbReference type="GO" id="GO:0004132">
    <property type="term" value="F:dCMP deaminase activity"/>
    <property type="evidence" value="ECO:0007669"/>
    <property type="project" value="UniProtKB-EC"/>
</dbReference>
<evidence type="ECO:0000256" key="5">
    <source>
        <dbReference type="ARBA" id="ARBA00022801"/>
    </source>
</evidence>
<dbReference type="GO" id="GO:0008270">
    <property type="term" value="F:zinc ion binding"/>
    <property type="evidence" value="ECO:0007669"/>
    <property type="project" value="InterPro"/>
</dbReference>
<dbReference type="InterPro" id="IPR027417">
    <property type="entry name" value="P-loop_NTPase"/>
</dbReference>
<evidence type="ECO:0000256" key="10">
    <source>
        <dbReference type="SAM" id="MobiDB-lite"/>
    </source>
</evidence>
<feature type="compositionally biased region" description="Polar residues" evidence="10">
    <location>
        <begin position="364"/>
        <end position="374"/>
    </location>
</feature>
<evidence type="ECO:0000313" key="12">
    <source>
        <dbReference type="EMBL" id="TKA43343.1"/>
    </source>
</evidence>
<comment type="similarity">
    <text evidence="2">Belongs to the cytidine and deoxycytidylate deaminase family.</text>
</comment>
<dbReference type="PROSITE" id="PS00903">
    <property type="entry name" value="CYT_DCMP_DEAMINASES_1"/>
    <property type="match status" value="1"/>
</dbReference>
<protein>
    <recommendedName>
        <fullName evidence="9">Deoxycytidylate deaminase</fullName>
        <ecNumber evidence="7">3.5.4.12</ecNumber>
    </recommendedName>
    <alternativeName>
        <fullName evidence="8">dCMP deaminase</fullName>
    </alternativeName>
</protein>
<evidence type="ECO:0000256" key="4">
    <source>
        <dbReference type="ARBA" id="ARBA00022727"/>
    </source>
</evidence>
<keyword evidence="6" id="KW-0862">Zinc</keyword>
<dbReference type="STRING" id="329885.A0A4U0V4E1"/>
<dbReference type="InterPro" id="IPR035105">
    <property type="entry name" value="Deoxycytidylate_deaminase_dom"/>
</dbReference>
<dbReference type="EC" id="3.5.4.12" evidence="7"/>
<sequence>MLIGICGTICAGKHSVQDYLVQRHDFTALELAHNVSGVKTISQDLGPRTQRAHTSQVSFATVDDLLDFATQHWQQRFCTTSIHSEAVVEALCHRPFFLLLHIDAPLFTRWQRFEIRCSSTSSTLEQFVQSNDAHLYNSTTGGLAALASRAQIQLLNTTTSLQSLHSALDALNLTDESRLRPTWDHYFMTLASLAARRSNCMRRQVGCVLVRENRVISTGYNGTPRHITNCNAGGCARCNDGGGRSGVGLSTCLCLHAEENALLEAGRERVGGGAVLYCNTCPCLTCSIKIVQVGITEVVFNRSYWMDAETAKIFQEAGVQLRQFSPPKKGLVNLLDEPAGARLGGRETAQRSAKSNGIARAENANGTSSASTGGIPSLRGEPTNDIAQALETGAVAAGARRAAHP</sequence>
<evidence type="ECO:0000256" key="7">
    <source>
        <dbReference type="ARBA" id="ARBA00038938"/>
    </source>
</evidence>
<dbReference type="SUPFAM" id="SSF53927">
    <property type="entry name" value="Cytidine deaminase-like"/>
    <property type="match status" value="1"/>
</dbReference>
<keyword evidence="4" id="KW-0545">Nucleotide biosynthesis</keyword>
<dbReference type="FunFam" id="3.40.140.10:FF:000035">
    <property type="entry name" value="dCMP deaminase"/>
    <property type="match status" value="1"/>
</dbReference>
<evidence type="ECO:0000259" key="11">
    <source>
        <dbReference type="PROSITE" id="PS51747"/>
    </source>
</evidence>
<accession>A0A4U0V4E1</accession>
<dbReference type="InterPro" id="IPR015517">
    <property type="entry name" value="dCMP_deaminase-rel"/>
</dbReference>
<evidence type="ECO:0000256" key="9">
    <source>
        <dbReference type="ARBA" id="ARBA00071582"/>
    </source>
</evidence>
<feature type="domain" description="CMP/dCMP-type deaminase" evidence="11">
    <location>
        <begin position="182"/>
        <end position="321"/>
    </location>
</feature>
<evidence type="ECO:0000256" key="8">
    <source>
        <dbReference type="ARBA" id="ARBA00041763"/>
    </source>
</evidence>
<dbReference type="AlphaFoldDB" id="A0A4U0V4E1"/>
<dbReference type="Gene3D" id="3.40.140.10">
    <property type="entry name" value="Cytidine Deaminase, domain 2"/>
    <property type="match status" value="1"/>
</dbReference>
<dbReference type="InterPro" id="IPR016193">
    <property type="entry name" value="Cytidine_deaminase-like"/>
</dbReference>
<dbReference type="PANTHER" id="PTHR11086">
    <property type="entry name" value="DEOXYCYTIDYLATE DEAMINASE-RELATED"/>
    <property type="match status" value="1"/>
</dbReference>
<evidence type="ECO:0000256" key="3">
    <source>
        <dbReference type="ARBA" id="ARBA00022723"/>
    </source>
</evidence>
<evidence type="ECO:0000313" key="13">
    <source>
        <dbReference type="Proteomes" id="UP000310066"/>
    </source>
</evidence>
<evidence type="ECO:0000256" key="6">
    <source>
        <dbReference type="ARBA" id="ARBA00022833"/>
    </source>
</evidence>
<dbReference type="Proteomes" id="UP000310066">
    <property type="component" value="Unassembled WGS sequence"/>
</dbReference>
<dbReference type="OrthoDB" id="6710946at2759"/>
<dbReference type="InterPro" id="IPR016192">
    <property type="entry name" value="APOBEC/CMP_deaminase_Zn-bd"/>
</dbReference>
<organism evidence="12 13">
    <name type="scientific">Friedmanniomyces endolithicus</name>
    <dbReference type="NCBI Taxonomy" id="329885"/>
    <lineage>
        <taxon>Eukaryota</taxon>
        <taxon>Fungi</taxon>
        <taxon>Dikarya</taxon>
        <taxon>Ascomycota</taxon>
        <taxon>Pezizomycotina</taxon>
        <taxon>Dothideomycetes</taxon>
        <taxon>Dothideomycetidae</taxon>
        <taxon>Mycosphaerellales</taxon>
        <taxon>Teratosphaeriaceae</taxon>
        <taxon>Friedmanniomyces</taxon>
    </lineage>
</organism>
<reference evidence="12 13" key="1">
    <citation type="submission" date="2017-03" db="EMBL/GenBank/DDBJ databases">
        <title>Genomes of endolithic fungi from Antarctica.</title>
        <authorList>
            <person name="Coleine C."/>
            <person name="Masonjones S."/>
            <person name="Stajich J.E."/>
        </authorList>
    </citation>
    <scope>NUCLEOTIDE SEQUENCE [LARGE SCALE GENOMIC DNA]</scope>
    <source>
        <strain evidence="12 13">CCFEE 5311</strain>
    </source>
</reference>
<dbReference type="GO" id="GO:0005737">
    <property type="term" value="C:cytoplasm"/>
    <property type="evidence" value="ECO:0007669"/>
    <property type="project" value="TreeGrafter"/>
</dbReference>
<comment type="caution">
    <text evidence="12">The sequence shown here is derived from an EMBL/GenBank/DDBJ whole genome shotgun (WGS) entry which is preliminary data.</text>
</comment>
<name>A0A4U0V4E1_9PEZI</name>
<dbReference type="Pfam" id="PF00383">
    <property type="entry name" value="dCMP_cyt_deam_1"/>
    <property type="match status" value="1"/>
</dbReference>
<dbReference type="InterPro" id="IPR002125">
    <property type="entry name" value="CMP_dCMP_dom"/>
</dbReference>
<evidence type="ECO:0000256" key="2">
    <source>
        <dbReference type="ARBA" id="ARBA00006576"/>
    </source>
</evidence>
<dbReference type="GO" id="GO:0009165">
    <property type="term" value="P:nucleotide biosynthetic process"/>
    <property type="evidence" value="ECO:0007669"/>
    <property type="project" value="UniProtKB-KW"/>
</dbReference>
<gene>
    <name evidence="12" type="ORF">B0A54_05825</name>
</gene>
<keyword evidence="5" id="KW-0378">Hydrolase</keyword>
<feature type="region of interest" description="Disordered" evidence="10">
    <location>
        <begin position="342"/>
        <end position="387"/>
    </location>
</feature>
<dbReference type="PANTHER" id="PTHR11086:SF18">
    <property type="entry name" value="DEOXYCYTIDYLATE DEAMINASE"/>
    <property type="match status" value="1"/>
</dbReference>
<evidence type="ECO:0000256" key="1">
    <source>
        <dbReference type="ARBA" id="ARBA00001947"/>
    </source>
</evidence>
<proteinExistence type="inferred from homology"/>
<dbReference type="PROSITE" id="PS51747">
    <property type="entry name" value="CYT_DCMP_DEAMINASES_2"/>
    <property type="match status" value="1"/>
</dbReference>
<dbReference type="Gene3D" id="3.40.50.300">
    <property type="entry name" value="P-loop containing nucleotide triphosphate hydrolases"/>
    <property type="match status" value="1"/>
</dbReference>
<dbReference type="EMBL" id="NAJP01000019">
    <property type="protein sequence ID" value="TKA43343.1"/>
    <property type="molecule type" value="Genomic_DNA"/>
</dbReference>
<keyword evidence="3" id="KW-0479">Metal-binding</keyword>